<reference evidence="2" key="2">
    <citation type="submission" date="2020-09" db="EMBL/GenBank/DDBJ databases">
        <authorList>
            <person name="Sun Q."/>
            <person name="Ohkuma M."/>
        </authorList>
    </citation>
    <scope>NUCLEOTIDE SEQUENCE</scope>
    <source>
        <strain evidence="2">JCM 4391</strain>
    </source>
</reference>
<organism evidence="2 3">
    <name type="scientific">Streptomyces lavendofoliae</name>
    <dbReference type="NCBI Taxonomy" id="67314"/>
    <lineage>
        <taxon>Bacteria</taxon>
        <taxon>Bacillati</taxon>
        <taxon>Actinomycetota</taxon>
        <taxon>Actinomycetes</taxon>
        <taxon>Kitasatosporales</taxon>
        <taxon>Streptomycetaceae</taxon>
        <taxon>Streptomyces</taxon>
    </lineage>
</organism>
<protein>
    <submittedName>
        <fullName evidence="2">CHAT domain-containing protein</fullName>
    </submittedName>
</protein>
<dbReference type="Pfam" id="PF12770">
    <property type="entry name" value="CHAT"/>
    <property type="match status" value="1"/>
</dbReference>
<dbReference type="EMBL" id="BMTP01000006">
    <property type="protein sequence ID" value="GGU38971.1"/>
    <property type="molecule type" value="Genomic_DNA"/>
</dbReference>
<comment type="caution">
    <text evidence="2">The sequence shown here is derived from an EMBL/GenBank/DDBJ whole genome shotgun (WGS) entry which is preliminary data.</text>
</comment>
<reference evidence="2" key="1">
    <citation type="journal article" date="2014" name="Int. J. Syst. Evol. Microbiol.">
        <title>Complete genome sequence of Corynebacterium casei LMG S-19264T (=DSM 44701T), isolated from a smear-ripened cheese.</title>
        <authorList>
            <consortium name="US DOE Joint Genome Institute (JGI-PGF)"/>
            <person name="Walter F."/>
            <person name="Albersmeier A."/>
            <person name="Kalinowski J."/>
            <person name="Ruckert C."/>
        </authorList>
    </citation>
    <scope>NUCLEOTIDE SEQUENCE</scope>
    <source>
        <strain evidence="2">JCM 4391</strain>
    </source>
</reference>
<name>A0A918HXQ3_9ACTN</name>
<sequence length="1148" mass="121684">MGVSRTNHVPAADGPGAGARADRLMTHHLRTGDRQVLGEAIELYRQYLASPGLVAEETSVRAGNFMVALICRYQWLQDPDDLDALVELGGWRTAQEPVRAQDVRLLALAHQQRFAVHGRPGDLDRAVELFEWAARLPQEAETVAQSLAGLVEVLDLRHRLATRTPGRPGTSDPAADLRRATEAGRRALRELPAESGDRAAYLSNLGRTRHSAYQLEGDAAALREALDLWRAALRAAPPGDAHARPVILRALAQGLREWYEHAPEEAHRSEMLGVNRAALAACPEGHPDRAELLAGLGVALRLAGETTDDAALLEESAALLREALTLSPTGTPERASRLNSLGNTLHALARWTGDAAVLDEAVATLRAALAAHEPGTDPYAGTLANLAITLRQRALQTDDPTSLREAAHLAREALHATRAAPAAQAARLGNLGVVLQSWYDATGDAAAADQAVDAARQALALSPATGPPGAHRLNHLANALRARCATGVDTADLDEAVELLEEAARHAPYGDPALALVLANLGSARLTKYHATGVPGQLEQALSELGRAVWAVTERTSAHGTYLRMYGDALRAMFHRDGDPGVLRAAEDAYRQAAGTTALPAYERVSAAWEWGAAAADGHRWAEALPAYELAVRLLPFAASGRLLRSDQERGLSRVRGLAAEAAACAVNAGRPEHAVLLLEQGRGVLLGRTMATRDGLVRLRGAHPALAERFARLRERLDALEAIGAADTAQGLLPPDTTDRRHALAAELEELVARIRSRPGFSGFLAPPAPEDLAACADRGPVVLAYCSEYRSDALVLREDGVLLVPLPGATPEAVGEQADRLAGALADAADPARDRAAQQAVHEVLRWTWDHVTGPVLDRLGLHGPQPGGEWPRLWWSPGGALASLPLHAAGYHGRTTGAVPDGGAAPGPAVPGARTVLDRVVSSYTPTVAALRYARVRAAAPRPRGRLLAVALPRTPGARPLGGARREAEVLRGLVPTDVLYGEEATFEQVMDALPRHPCVHFACHGVSEPDDPSNGRLLVYDHPDRPLTVRAISRLDLPAARLAVLSACETARGGGELADEAIHITSAFQLAGYPSAVGTLWPVHDAVAVRVTRLLYQGLRTGGAGGPELDDTRAAVALHEAVLRCRAAFAAGPSLWAAHVHAGA</sequence>
<feature type="domain" description="CHAT" evidence="1">
    <location>
        <begin position="845"/>
        <end position="1147"/>
    </location>
</feature>
<accession>A0A918HXQ3</accession>
<dbReference type="Gene3D" id="1.25.40.10">
    <property type="entry name" value="Tetratricopeptide repeat domain"/>
    <property type="match status" value="2"/>
</dbReference>
<dbReference type="Proteomes" id="UP000636661">
    <property type="component" value="Unassembled WGS sequence"/>
</dbReference>
<dbReference type="InterPro" id="IPR024983">
    <property type="entry name" value="CHAT_dom"/>
</dbReference>
<dbReference type="AlphaFoldDB" id="A0A918HXQ3"/>
<evidence type="ECO:0000313" key="2">
    <source>
        <dbReference type="EMBL" id="GGU38971.1"/>
    </source>
</evidence>
<dbReference type="InterPro" id="IPR011990">
    <property type="entry name" value="TPR-like_helical_dom_sf"/>
</dbReference>
<proteinExistence type="predicted"/>
<gene>
    <name evidence="2" type="ORF">GCM10010274_28010</name>
</gene>
<evidence type="ECO:0000313" key="3">
    <source>
        <dbReference type="Proteomes" id="UP000636661"/>
    </source>
</evidence>
<evidence type="ECO:0000259" key="1">
    <source>
        <dbReference type="Pfam" id="PF12770"/>
    </source>
</evidence>
<keyword evidence="3" id="KW-1185">Reference proteome</keyword>